<dbReference type="AlphaFoldDB" id="A0A198UIY7"/>
<dbReference type="PATRIC" id="fig|480.237.peg.1541"/>
<reference evidence="1 2" key="1">
    <citation type="journal article" date="2016" name="Genome Biol. Evol.">
        <title>Comparative Genomic Analyses of the Moraxella catarrhalis Serosensitive and Seroresistant Lineages Demonstrate Their Independent Evolution.</title>
        <authorList>
            <person name="Earl J.P."/>
            <person name="de Vries S.P."/>
            <person name="Ahmed A."/>
            <person name="Powell E."/>
            <person name="Schultz M.P."/>
            <person name="Hermans P.W."/>
            <person name="Hill D.J."/>
            <person name="Zhou Z."/>
            <person name="Constantinidou C.I."/>
            <person name="Hu F.Z."/>
            <person name="Bootsma H.J."/>
            <person name="Ehrlich G.D."/>
        </authorList>
    </citation>
    <scope>NUCLEOTIDE SEQUENCE [LARGE SCALE GENOMIC DNA]</scope>
    <source>
        <strain evidence="1 2">Z7542</strain>
    </source>
</reference>
<evidence type="ECO:0000313" key="1">
    <source>
        <dbReference type="EMBL" id="OAU95202.1"/>
    </source>
</evidence>
<organism evidence="1 2">
    <name type="scientific">Moraxella catarrhalis</name>
    <name type="common">Branhamella catarrhalis</name>
    <dbReference type="NCBI Taxonomy" id="480"/>
    <lineage>
        <taxon>Bacteria</taxon>
        <taxon>Pseudomonadati</taxon>
        <taxon>Pseudomonadota</taxon>
        <taxon>Gammaproteobacteria</taxon>
        <taxon>Moraxellales</taxon>
        <taxon>Moraxellaceae</taxon>
        <taxon>Moraxella</taxon>
    </lineage>
</organism>
<comment type="caution">
    <text evidence="1">The sequence shown here is derived from an EMBL/GenBank/DDBJ whole genome shotgun (WGS) entry which is preliminary data.</text>
</comment>
<sequence length="67" mass="8042">MDDLKSQLLVVLLWLAVPLLWFKQWKRLKPISLEIGLYDKPNLRKTVEGVLYRMQAGLPWRDLPKYF</sequence>
<keyword evidence="2" id="KW-1185">Reference proteome</keyword>
<dbReference type="Proteomes" id="UP000078228">
    <property type="component" value="Unassembled WGS sequence"/>
</dbReference>
<proteinExistence type="predicted"/>
<name>A0A198UIY7_MORCA</name>
<evidence type="ECO:0000313" key="2">
    <source>
        <dbReference type="Proteomes" id="UP000078228"/>
    </source>
</evidence>
<accession>A0A198UIY7</accession>
<dbReference type="EMBL" id="LXHC01000024">
    <property type="protein sequence ID" value="OAU95202.1"/>
    <property type="molecule type" value="Genomic_DNA"/>
</dbReference>
<protein>
    <submittedName>
        <fullName evidence="1">Mobile element protein</fullName>
    </submittedName>
</protein>
<gene>
    <name evidence="1" type="ORF">AO384_1393</name>
</gene>